<dbReference type="GO" id="GO:0006412">
    <property type="term" value="P:translation"/>
    <property type="evidence" value="ECO:0007669"/>
    <property type="project" value="InterPro"/>
</dbReference>
<dbReference type="InterPro" id="IPR027493">
    <property type="entry name" value="Ribosomal_bL31_B"/>
</dbReference>
<proteinExistence type="inferred from homology"/>
<keyword evidence="4 5" id="KW-0687">Ribonucleoprotein</keyword>
<dbReference type="KEGG" id="elut:CKA38_07240"/>
<dbReference type="AlphaFoldDB" id="A0A2U8E2F7"/>
<gene>
    <name evidence="6" type="ORF">CKA38_07240</name>
</gene>
<protein>
    <recommendedName>
        <fullName evidence="5">50S ribosomal protein L31</fullName>
    </recommendedName>
</protein>
<organism evidence="6 7">
    <name type="scientific">Ereboglobus luteus</name>
    <dbReference type="NCBI Taxonomy" id="1796921"/>
    <lineage>
        <taxon>Bacteria</taxon>
        <taxon>Pseudomonadati</taxon>
        <taxon>Verrucomicrobiota</taxon>
        <taxon>Opitutia</taxon>
        <taxon>Opitutales</taxon>
        <taxon>Opitutaceae</taxon>
        <taxon>Ereboglobus</taxon>
    </lineage>
</organism>
<evidence type="ECO:0000313" key="7">
    <source>
        <dbReference type="Proteomes" id="UP000244896"/>
    </source>
</evidence>
<dbReference type="GO" id="GO:0005840">
    <property type="term" value="C:ribosome"/>
    <property type="evidence" value="ECO:0007669"/>
    <property type="project" value="UniProtKB-KW"/>
</dbReference>
<evidence type="ECO:0000313" key="6">
    <source>
        <dbReference type="EMBL" id="AWI09059.1"/>
    </source>
</evidence>
<evidence type="ECO:0000256" key="1">
    <source>
        <dbReference type="ARBA" id="ARBA00008196"/>
    </source>
</evidence>
<keyword evidence="3 5" id="KW-0689">Ribosomal protein</keyword>
<dbReference type="EMBL" id="CP023004">
    <property type="protein sequence ID" value="AWI09059.1"/>
    <property type="molecule type" value="Genomic_DNA"/>
</dbReference>
<sequence length="86" mass="9740">MKAEGHPTLNNVCFLDVATGKRFLTKSTMKSARKETIDGQEYFVVVRDVTMDSHPAYTGEKRLVDTAGRVEKFTSKFRRRGKVATK</sequence>
<dbReference type="GO" id="GO:1990904">
    <property type="term" value="C:ribonucleoprotein complex"/>
    <property type="evidence" value="ECO:0007669"/>
    <property type="project" value="UniProtKB-KW"/>
</dbReference>
<comment type="similarity">
    <text evidence="1">Belongs to the bacterial ribosomal protein bL31 family. Type B subfamily.</text>
</comment>
<evidence type="ECO:0000256" key="5">
    <source>
        <dbReference type="RuleBase" id="RU000564"/>
    </source>
</evidence>
<dbReference type="PANTHER" id="PTHR33280">
    <property type="entry name" value="50S RIBOSOMAL PROTEIN L31, CHLOROPLASTIC"/>
    <property type="match status" value="1"/>
</dbReference>
<name>A0A2U8E2F7_9BACT</name>
<accession>A0A2U8E2F7</accession>
<dbReference type="PANTHER" id="PTHR33280:SF1">
    <property type="entry name" value="LARGE RIBOSOMAL SUBUNIT PROTEIN BL31C"/>
    <property type="match status" value="1"/>
</dbReference>
<evidence type="ECO:0000256" key="3">
    <source>
        <dbReference type="ARBA" id="ARBA00022980"/>
    </source>
</evidence>
<comment type="subunit">
    <text evidence="2">Part of the 50S ribosomal subunit.</text>
</comment>
<dbReference type="PRINTS" id="PR01249">
    <property type="entry name" value="RIBOSOMALL31"/>
</dbReference>
<dbReference type="InterPro" id="IPR002150">
    <property type="entry name" value="Ribosomal_bL31"/>
</dbReference>
<dbReference type="RefSeq" id="WP_108824873.1">
    <property type="nucleotide sequence ID" value="NZ_CP023004.1"/>
</dbReference>
<dbReference type="PROSITE" id="PS01143">
    <property type="entry name" value="RIBOSOMAL_L31"/>
    <property type="match status" value="1"/>
</dbReference>
<dbReference type="Gene3D" id="4.10.830.30">
    <property type="entry name" value="Ribosomal protein L31"/>
    <property type="match status" value="1"/>
</dbReference>
<dbReference type="Proteomes" id="UP000244896">
    <property type="component" value="Chromosome"/>
</dbReference>
<dbReference type="Pfam" id="PF01197">
    <property type="entry name" value="Ribosomal_L31"/>
    <property type="match status" value="1"/>
</dbReference>
<dbReference type="InterPro" id="IPR042105">
    <property type="entry name" value="Ribosomal_bL31_sf"/>
</dbReference>
<dbReference type="GO" id="GO:0003735">
    <property type="term" value="F:structural constituent of ribosome"/>
    <property type="evidence" value="ECO:0007669"/>
    <property type="project" value="InterPro"/>
</dbReference>
<dbReference type="OrthoDB" id="9803251at2"/>
<dbReference type="SUPFAM" id="SSF143800">
    <property type="entry name" value="L28p-like"/>
    <property type="match status" value="1"/>
</dbReference>
<dbReference type="NCBIfam" id="TIGR00105">
    <property type="entry name" value="L31"/>
    <property type="match status" value="1"/>
</dbReference>
<keyword evidence="7" id="KW-1185">Reference proteome</keyword>
<reference evidence="6 7" key="1">
    <citation type="journal article" date="2018" name="Syst. Appl. Microbiol.">
        <title>Ereboglobus luteus gen. nov. sp. nov. from cockroach guts, and new insights into the oxygen relationship of the genera Opitutus and Didymococcus (Verrucomicrobia: Opitutaceae).</title>
        <authorList>
            <person name="Tegtmeier D."/>
            <person name="Belitz A."/>
            <person name="Radek R."/>
            <person name="Heimerl T."/>
            <person name="Brune A."/>
        </authorList>
    </citation>
    <scope>NUCLEOTIDE SEQUENCE [LARGE SCALE GENOMIC DNA]</scope>
    <source>
        <strain evidence="6 7">Ho45</strain>
    </source>
</reference>
<evidence type="ECO:0000256" key="4">
    <source>
        <dbReference type="ARBA" id="ARBA00023274"/>
    </source>
</evidence>
<dbReference type="NCBIfam" id="NF002462">
    <property type="entry name" value="PRK01678.1"/>
    <property type="match status" value="1"/>
</dbReference>
<dbReference type="InterPro" id="IPR034704">
    <property type="entry name" value="Ribosomal_bL28/bL31-like_sf"/>
</dbReference>
<evidence type="ECO:0000256" key="2">
    <source>
        <dbReference type="ARBA" id="ARBA00011838"/>
    </source>
</evidence>